<evidence type="ECO:0000313" key="1">
    <source>
        <dbReference type="EMBL" id="MBO8444374.1"/>
    </source>
</evidence>
<sequence length="464" mass="49567">MIQRFLSPLACMALSVACLVSVSCEENGGDGTQAVSLDIKEVTDVSVSFTVSASDAELLTYRLVSEYDALPDAETLLRTGIQANPASQQVYTVGGLYPNTGYRIVAAAQLSGGSLSAVAEAAFTTMETDAVVPSISLSDVTPSSSSVTFILVPDSKTEEAFYICVPKTSGVPDAETVASDGFRADISEKLQYSVSGLLSETEYILAAVARSSDGTYSEVAHADVVTLDAAPAVMGDWYYSDGTWSSGSEDPVSGKECIGIVVHAGRSSTYGSDTGTYYTKDGHSRIDNINGYVVSLTEVAGGTMYAWGSWGVDGDDGAGTSHVSSDFMGYYNTSRIKAKAEEKSGGLSLDAEDNYPATYAAVVLYEDEVPAPETSSGWFLPSAQQLNYLMVQHDVINAAIDKLGGEAVPVYGSGCTYWSSSEYWNQNGSMYWSYYVRLDPAYVGGNIDYQRKSNEYKVRPWLVF</sequence>
<dbReference type="AlphaFoldDB" id="A0A9D9HB03"/>
<organism evidence="1 2">
    <name type="scientific">Candidatus Cryptobacteroides merdavium</name>
    <dbReference type="NCBI Taxonomy" id="2840769"/>
    <lineage>
        <taxon>Bacteria</taxon>
        <taxon>Pseudomonadati</taxon>
        <taxon>Bacteroidota</taxon>
        <taxon>Bacteroidia</taxon>
        <taxon>Bacteroidales</taxon>
        <taxon>Candidatus Cryptobacteroides</taxon>
    </lineage>
</organism>
<name>A0A9D9HB03_9BACT</name>
<evidence type="ECO:0008006" key="3">
    <source>
        <dbReference type="Google" id="ProtNLM"/>
    </source>
</evidence>
<dbReference type="InterPro" id="IPR036116">
    <property type="entry name" value="FN3_sf"/>
</dbReference>
<reference evidence="1" key="2">
    <citation type="journal article" date="2021" name="PeerJ">
        <title>Extensive microbial diversity within the chicken gut microbiome revealed by metagenomics and culture.</title>
        <authorList>
            <person name="Gilroy R."/>
            <person name="Ravi A."/>
            <person name="Getino M."/>
            <person name="Pursley I."/>
            <person name="Horton D.L."/>
            <person name="Alikhan N.F."/>
            <person name="Baker D."/>
            <person name="Gharbi K."/>
            <person name="Hall N."/>
            <person name="Watson M."/>
            <person name="Adriaenssens E.M."/>
            <person name="Foster-Nyarko E."/>
            <person name="Jarju S."/>
            <person name="Secka A."/>
            <person name="Antonio M."/>
            <person name="Oren A."/>
            <person name="Chaudhuri R.R."/>
            <person name="La Ragione R."/>
            <person name="Hildebrand F."/>
            <person name="Pallen M.J."/>
        </authorList>
    </citation>
    <scope>NUCLEOTIDE SEQUENCE</scope>
    <source>
        <strain evidence="1">D5-748</strain>
    </source>
</reference>
<proteinExistence type="predicted"/>
<reference evidence="1" key="1">
    <citation type="submission" date="2020-10" db="EMBL/GenBank/DDBJ databases">
        <authorList>
            <person name="Gilroy R."/>
        </authorList>
    </citation>
    <scope>NUCLEOTIDE SEQUENCE</scope>
    <source>
        <strain evidence="1">D5-748</strain>
    </source>
</reference>
<gene>
    <name evidence="1" type="ORF">IAC23_01580</name>
</gene>
<protein>
    <recommendedName>
        <fullName evidence="3">Fibronectin type-III domain-containing protein</fullName>
    </recommendedName>
</protein>
<dbReference type="EMBL" id="JADIMO010000019">
    <property type="protein sequence ID" value="MBO8444374.1"/>
    <property type="molecule type" value="Genomic_DNA"/>
</dbReference>
<dbReference type="PROSITE" id="PS51257">
    <property type="entry name" value="PROKAR_LIPOPROTEIN"/>
    <property type="match status" value="1"/>
</dbReference>
<evidence type="ECO:0000313" key="2">
    <source>
        <dbReference type="Proteomes" id="UP000823619"/>
    </source>
</evidence>
<dbReference type="Proteomes" id="UP000823619">
    <property type="component" value="Unassembled WGS sequence"/>
</dbReference>
<comment type="caution">
    <text evidence="1">The sequence shown here is derived from an EMBL/GenBank/DDBJ whole genome shotgun (WGS) entry which is preliminary data.</text>
</comment>
<dbReference type="SUPFAM" id="SSF49265">
    <property type="entry name" value="Fibronectin type III"/>
    <property type="match status" value="1"/>
</dbReference>
<accession>A0A9D9HB03</accession>